<dbReference type="PANTHER" id="PTHR10359">
    <property type="entry name" value="A/G-SPECIFIC ADENINE GLYCOSYLASE/ENDONUCLEASE III"/>
    <property type="match status" value="1"/>
</dbReference>
<evidence type="ECO:0000256" key="5">
    <source>
        <dbReference type="ARBA" id="ARBA00022801"/>
    </source>
</evidence>
<dbReference type="HAMAP" id="MF_00942">
    <property type="entry name" value="Nth"/>
    <property type="match status" value="1"/>
</dbReference>
<dbReference type="FunFam" id="1.10.340.30:FF:000001">
    <property type="entry name" value="Endonuclease III"/>
    <property type="match status" value="1"/>
</dbReference>
<evidence type="ECO:0000256" key="6">
    <source>
        <dbReference type="ARBA" id="ARBA00023004"/>
    </source>
</evidence>
<dbReference type="GO" id="GO:0140078">
    <property type="term" value="F:class I DNA-(apurinic or apyrimidinic site) endonuclease activity"/>
    <property type="evidence" value="ECO:0007669"/>
    <property type="project" value="UniProtKB-EC"/>
</dbReference>
<keyword evidence="10" id="KW-0456">Lyase</keyword>
<evidence type="ECO:0000256" key="9">
    <source>
        <dbReference type="ARBA" id="ARBA00023295"/>
    </source>
</evidence>
<dbReference type="InterPro" id="IPR005759">
    <property type="entry name" value="Nth"/>
</dbReference>
<dbReference type="EC" id="4.2.99.18" evidence="10"/>
<evidence type="ECO:0000259" key="11">
    <source>
        <dbReference type="SMART" id="SM00478"/>
    </source>
</evidence>
<accession>A0A955L6V3</accession>
<dbReference type="Proteomes" id="UP000754563">
    <property type="component" value="Unassembled WGS sequence"/>
</dbReference>
<reference evidence="12" key="2">
    <citation type="journal article" date="2021" name="Microbiome">
        <title>Successional dynamics and alternative stable states in a saline activated sludge microbial community over 9 years.</title>
        <authorList>
            <person name="Wang Y."/>
            <person name="Ye J."/>
            <person name="Ju F."/>
            <person name="Liu L."/>
            <person name="Boyd J.A."/>
            <person name="Deng Y."/>
            <person name="Parks D.H."/>
            <person name="Jiang X."/>
            <person name="Yin X."/>
            <person name="Woodcroft B.J."/>
            <person name="Tyson G.W."/>
            <person name="Hugenholtz P."/>
            <person name="Polz M.F."/>
            <person name="Zhang T."/>
        </authorList>
    </citation>
    <scope>NUCLEOTIDE SEQUENCE</scope>
    <source>
        <strain evidence="12">HKST-UBA11</strain>
    </source>
</reference>
<dbReference type="GO" id="GO:0003677">
    <property type="term" value="F:DNA binding"/>
    <property type="evidence" value="ECO:0007669"/>
    <property type="project" value="UniProtKB-UniRule"/>
</dbReference>
<sequence length="208" mass="23494">MNKSKRKKRASDIIVQLRKRYPSVSPPLNHSSAFELLIAVILSAQCTDARVNLVTPELFNYYNTPEKLAYADLNHVKELIRSTGFYNNKSKNIVGAARKIVEEFDGKVPDTMGDLLTLPGVARKTANVVLGQWFGTQEGIAVDTHIIRLSQLLGLTNHSDPKKIEQDLIELVPQEDWTYFSLALIMYGREFCPSKKHDYTQCFLGGHE</sequence>
<name>A0A955L6V3_9BACT</name>
<organism evidence="12 13">
    <name type="scientific">Candidatus Dojkabacteria bacterium</name>
    <dbReference type="NCBI Taxonomy" id="2099670"/>
    <lineage>
        <taxon>Bacteria</taxon>
        <taxon>Candidatus Dojkabacteria</taxon>
    </lineage>
</organism>
<keyword evidence="12" id="KW-0540">Nuclease</keyword>
<dbReference type="Pfam" id="PF00730">
    <property type="entry name" value="HhH-GPD"/>
    <property type="match status" value="1"/>
</dbReference>
<reference evidence="12" key="1">
    <citation type="submission" date="2020-04" db="EMBL/GenBank/DDBJ databases">
        <authorList>
            <person name="Zhang T."/>
        </authorList>
    </citation>
    <scope>NUCLEOTIDE SEQUENCE</scope>
    <source>
        <strain evidence="12">HKST-UBA11</strain>
    </source>
</reference>
<keyword evidence="9 10" id="KW-0326">Glycosidase</keyword>
<proteinExistence type="inferred from homology"/>
<keyword evidence="2" id="KW-0004">4Fe-4S</keyword>
<dbReference type="InterPro" id="IPR011257">
    <property type="entry name" value="DNA_glycosylase"/>
</dbReference>
<comment type="caution">
    <text evidence="10">Lacks conserved residue(s) required for the propagation of feature annotation.</text>
</comment>
<evidence type="ECO:0000313" key="12">
    <source>
        <dbReference type="EMBL" id="MCA9385022.1"/>
    </source>
</evidence>
<evidence type="ECO:0000313" key="13">
    <source>
        <dbReference type="Proteomes" id="UP000754563"/>
    </source>
</evidence>
<evidence type="ECO:0000256" key="4">
    <source>
        <dbReference type="ARBA" id="ARBA00022763"/>
    </source>
</evidence>
<keyword evidence="7" id="KW-0411">Iron-sulfur</keyword>
<dbReference type="Gene3D" id="1.10.340.30">
    <property type="entry name" value="Hypothetical protein, domain 2"/>
    <property type="match status" value="1"/>
</dbReference>
<keyword evidence="3" id="KW-0479">Metal-binding</keyword>
<evidence type="ECO:0000256" key="8">
    <source>
        <dbReference type="ARBA" id="ARBA00023204"/>
    </source>
</evidence>
<evidence type="ECO:0000256" key="1">
    <source>
        <dbReference type="ARBA" id="ARBA00008343"/>
    </source>
</evidence>
<comment type="caution">
    <text evidence="12">The sequence shown here is derived from an EMBL/GenBank/DDBJ whole genome shotgun (WGS) entry which is preliminary data.</text>
</comment>
<dbReference type="SMART" id="SM00478">
    <property type="entry name" value="ENDO3c"/>
    <property type="match status" value="1"/>
</dbReference>
<dbReference type="CDD" id="cd00056">
    <property type="entry name" value="ENDO3c"/>
    <property type="match status" value="1"/>
</dbReference>
<dbReference type="GO" id="GO:0019104">
    <property type="term" value="F:DNA N-glycosylase activity"/>
    <property type="evidence" value="ECO:0007669"/>
    <property type="project" value="UniProtKB-UniRule"/>
</dbReference>
<dbReference type="InterPro" id="IPR003265">
    <property type="entry name" value="HhH-GPD_domain"/>
</dbReference>
<keyword evidence="12" id="KW-0255">Endonuclease</keyword>
<dbReference type="EMBL" id="JAGQLH010000001">
    <property type="protein sequence ID" value="MCA9385022.1"/>
    <property type="molecule type" value="Genomic_DNA"/>
</dbReference>
<dbReference type="PANTHER" id="PTHR10359:SF18">
    <property type="entry name" value="ENDONUCLEASE III"/>
    <property type="match status" value="1"/>
</dbReference>
<keyword evidence="10" id="KW-0238">DNA-binding</keyword>
<evidence type="ECO:0000256" key="3">
    <source>
        <dbReference type="ARBA" id="ARBA00022723"/>
    </source>
</evidence>
<evidence type="ECO:0000256" key="10">
    <source>
        <dbReference type="HAMAP-Rule" id="MF_00942"/>
    </source>
</evidence>
<dbReference type="AlphaFoldDB" id="A0A955L6V3"/>
<comment type="similarity">
    <text evidence="1 10">Belongs to the Nth/MutY family.</text>
</comment>
<dbReference type="SUPFAM" id="SSF48150">
    <property type="entry name" value="DNA-glycosylase"/>
    <property type="match status" value="1"/>
</dbReference>
<gene>
    <name evidence="10 12" type="primary">nth</name>
    <name evidence="12" type="ORF">KC717_00075</name>
</gene>
<dbReference type="GO" id="GO:0006285">
    <property type="term" value="P:base-excision repair, AP site formation"/>
    <property type="evidence" value="ECO:0007669"/>
    <property type="project" value="TreeGrafter"/>
</dbReference>
<protein>
    <recommendedName>
        <fullName evidence="10">Endonuclease III</fullName>
        <ecNumber evidence="10">4.2.99.18</ecNumber>
    </recommendedName>
    <alternativeName>
        <fullName evidence="10">DNA-(apurinic or apyrimidinic site) lyase</fullName>
    </alternativeName>
</protein>
<dbReference type="NCBIfam" id="TIGR01083">
    <property type="entry name" value="nth"/>
    <property type="match status" value="1"/>
</dbReference>
<comment type="cofactor">
    <cofactor evidence="10">
        <name>[4Fe-4S] cluster</name>
        <dbReference type="ChEBI" id="CHEBI:49883"/>
    </cofactor>
    <text evidence="10">Binds 1 [4Fe-4S] cluster.</text>
</comment>
<keyword evidence="4 10" id="KW-0227">DNA damage</keyword>
<dbReference type="Gene3D" id="1.10.1670.10">
    <property type="entry name" value="Helix-hairpin-Helix base-excision DNA repair enzymes (C-terminal)"/>
    <property type="match status" value="1"/>
</dbReference>
<dbReference type="PIRSF" id="PIRSF001435">
    <property type="entry name" value="Nth"/>
    <property type="match status" value="1"/>
</dbReference>
<keyword evidence="5 10" id="KW-0378">Hydrolase</keyword>
<dbReference type="GO" id="GO:0046872">
    <property type="term" value="F:metal ion binding"/>
    <property type="evidence" value="ECO:0007669"/>
    <property type="project" value="UniProtKB-KW"/>
</dbReference>
<dbReference type="InterPro" id="IPR023170">
    <property type="entry name" value="HhH_base_excis_C"/>
</dbReference>
<dbReference type="GO" id="GO:0051539">
    <property type="term" value="F:4 iron, 4 sulfur cluster binding"/>
    <property type="evidence" value="ECO:0007669"/>
    <property type="project" value="UniProtKB-KW"/>
</dbReference>
<keyword evidence="8 10" id="KW-0234">DNA repair</keyword>
<feature type="domain" description="HhH-GPD" evidence="11">
    <location>
        <begin position="42"/>
        <end position="190"/>
    </location>
</feature>
<keyword evidence="6" id="KW-0408">Iron</keyword>
<evidence type="ECO:0000256" key="7">
    <source>
        <dbReference type="ARBA" id="ARBA00023014"/>
    </source>
</evidence>
<comment type="function">
    <text evidence="10">DNA repair enzyme that has both DNA N-glycosylase activity and AP-lyase activity. The DNA N-glycosylase activity releases various damaged pyrimidines from DNA by cleaving the N-glycosidic bond, leaving an AP (apurinic/apyrimidinic) site. The AP-lyase activity cleaves the phosphodiester bond 3' to the AP site by a beta-elimination, leaving a 3'-terminal unsaturated sugar and a product with a terminal 5'-phosphate.</text>
</comment>
<evidence type="ECO:0000256" key="2">
    <source>
        <dbReference type="ARBA" id="ARBA00022485"/>
    </source>
</evidence>
<comment type="catalytic activity">
    <reaction evidence="10">
        <text>2'-deoxyribonucleotide-(2'-deoxyribose 5'-phosphate)-2'-deoxyribonucleotide-DNA = a 3'-end 2'-deoxyribonucleotide-(2,3-dehydro-2,3-deoxyribose 5'-phosphate)-DNA + a 5'-end 5'-phospho-2'-deoxyribonucleoside-DNA + H(+)</text>
        <dbReference type="Rhea" id="RHEA:66592"/>
        <dbReference type="Rhea" id="RHEA-COMP:13180"/>
        <dbReference type="Rhea" id="RHEA-COMP:16897"/>
        <dbReference type="Rhea" id="RHEA-COMP:17067"/>
        <dbReference type="ChEBI" id="CHEBI:15378"/>
        <dbReference type="ChEBI" id="CHEBI:136412"/>
        <dbReference type="ChEBI" id="CHEBI:157695"/>
        <dbReference type="ChEBI" id="CHEBI:167181"/>
        <dbReference type="EC" id="4.2.99.18"/>
    </reaction>
</comment>